<dbReference type="EMBL" id="AAYL02000252">
    <property type="protein sequence ID" value="ESS30314.1"/>
    <property type="molecule type" value="Genomic_DNA"/>
</dbReference>
<name>V4YPV9_TOXGV</name>
<reference evidence="1" key="1">
    <citation type="submission" date="2007-03" db="EMBL/GenBank/DDBJ databases">
        <authorList>
            <person name="Paulsen I."/>
        </authorList>
    </citation>
    <scope>NUCLEOTIDE SEQUENCE</scope>
    <source>
        <strain evidence="1">VEG</strain>
    </source>
</reference>
<gene>
    <name evidence="1" type="ORF">TGVEG_441290</name>
</gene>
<dbReference type="AlphaFoldDB" id="V4YPV9"/>
<proteinExistence type="predicted"/>
<accession>V4YPV9</accession>
<dbReference type="VEuPathDB" id="ToxoDB:TGVEG_441290"/>
<evidence type="ECO:0000313" key="2">
    <source>
        <dbReference type="Proteomes" id="UP000002226"/>
    </source>
</evidence>
<comment type="caution">
    <text evidence="1">The sequence shown here is derived from an EMBL/GenBank/DDBJ whole genome shotgun (WGS) entry which is preliminary data.</text>
</comment>
<sequence length="224" mass="24850">MDDGLCYLAKKKTQNTTALLSSCCVIQRTVSRPPDSGTAGHIAKSNQWLSRVSYRVTAGTESFKKNLIFAQPWRVTSIFYIASDAAVSSNVGVGTSRTELWGTANFTERTSWTGFARRLAFAWTTRWMAKDVSVSSYHFCRILPFLAVCAGPVVCCCTMDVIAIKSVYRLGKLRDSSNIRQKKHESFNIISASAQYWIFSRKNKGIADAERFCATNLGLLPVSS</sequence>
<evidence type="ECO:0000313" key="1">
    <source>
        <dbReference type="EMBL" id="ESS30314.1"/>
    </source>
</evidence>
<keyword evidence="2" id="KW-1185">Reference proteome</keyword>
<dbReference type="Proteomes" id="UP000002226">
    <property type="component" value="Unassembled WGS sequence"/>
</dbReference>
<protein>
    <submittedName>
        <fullName evidence="1">Uncharacterized protein</fullName>
    </submittedName>
</protein>
<organism evidence="1 2">
    <name type="scientific">Toxoplasma gondii (strain ATCC 50861 / VEG)</name>
    <dbReference type="NCBI Taxonomy" id="432359"/>
    <lineage>
        <taxon>Eukaryota</taxon>
        <taxon>Sar</taxon>
        <taxon>Alveolata</taxon>
        <taxon>Apicomplexa</taxon>
        <taxon>Conoidasida</taxon>
        <taxon>Coccidia</taxon>
        <taxon>Eucoccidiorida</taxon>
        <taxon>Eimeriorina</taxon>
        <taxon>Sarcocystidae</taxon>
        <taxon>Toxoplasma</taxon>
    </lineage>
</organism>